<sequence length="189" mass="20880">MSNLRRVLILLSILIVCLTGCSGHIECNSVQTQANAPSEDGFTGYVVERKDNSILVVDPAYEDFSANGGGNRYYPAKWFSNAPDPQIGSYVEVWTDGGPENEPYPGQDRADKIAVSCPNTPDGAHLSEPDAIRGGLYLPDGEKLRVPVIEDVHYYQDAGMWTIRMRDAMSTTKNQDEIEIRVEDVEPVD</sequence>
<proteinExistence type="predicted"/>
<dbReference type="Proteomes" id="UP000810207">
    <property type="component" value="Unassembled WGS sequence"/>
</dbReference>
<dbReference type="Pfam" id="PF11518">
    <property type="entry name" value="DUF3221"/>
    <property type="match status" value="1"/>
</dbReference>
<protein>
    <recommendedName>
        <fullName evidence="3">DUF3221 domain-containing protein</fullName>
    </recommendedName>
</protein>
<gene>
    <name evidence="1" type="ORF">J2Z28_000031</name>
</gene>
<keyword evidence="2" id="KW-1185">Reference proteome</keyword>
<evidence type="ECO:0000313" key="2">
    <source>
        <dbReference type="Proteomes" id="UP000810207"/>
    </source>
</evidence>
<accession>A0ABS4RKM4</accession>
<evidence type="ECO:0000313" key="1">
    <source>
        <dbReference type="EMBL" id="MBP2243426.1"/>
    </source>
</evidence>
<dbReference type="EMBL" id="JAGIKV010000001">
    <property type="protein sequence ID" value="MBP2243426.1"/>
    <property type="molecule type" value="Genomic_DNA"/>
</dbReference>
<dbReference type="RefSeq" id="WP_211080747.1">
    <property type="nucleotide sequence ID" value="NZ_CBCSLC010000002.1"/>
</dbReference>
<reference evidence="1 2" key="1">
    <citation type="submission" date="2021-03" db="EMBL/GenBank/DDBJ databases">
        <title>Genomic Encyclopedia of Type Strains, Phase IV (KMG-IV): sequencing the most valuable type-strain genomes for metagenomic binning, comparative biology and taxonomic classification.</title>
        <authorList>
            <person name="Goeker M."/>
        </authorList>
    </citation>
    <scope>NUCLEOTIDE SEQUENCE [LARGE SCALE GENOMIC DNA]</scope>
    <source>
        <strain evidence="1 2">DSM 21292</strain>
    </source>
</reference>
<dbReference type="InterPro" id="IPR021598">
    <property type="entry name" value="DUF3221"/>
</dbReference>
<evidence type="ECO:0008006" key="3">
    <source>
        <dbReference type="Google" id="ProtNLM"/>
    </source>
</evidence>
<name>A0ABS4RKM4_PAEXY</name>
<organism evidence="1 2">
    <name type="scientific">Paenibacillus xylanexedens</name>
    <dbReference type="NCBI Taxonomy" id="528191"/>
    <lineage>
        <taxon>Bacteria</taxon>
        <taxon>Bacillati</taxon>
        <taxon>Bacillota</taxon>
        <taxon>Bacilli</taxon>
        <taxon>Bacillales</taxon>
        <taxon>Paenibacillaceae</taxon>
        <taxon>Paenibacillus</taxon>
    </lineage>
</organism>
<comment type="caution">
    <text evidence="1">The sequence shown here is derived from an EMBL/GenBank/DDBJ whole genome shotgun (WGS) entry which is preliminary data.</text>
</comment>